<name>A0A6C0L2B5_9ZZZZ</name>
<evidence type="ECO:0000313" key="1">
    <source>
        <dbReference type="EMBL" id="QHU22628.1"/>
    </source>
</evidence>
<dbReference type="EMBL" id="MN741014">
    <property type="protein sequence ID" value="QHU22628.1"/>
    <property type="molecule type" value="Genomic_DNA"/>
</dbReference>
<proteinExistence type="predicted"/>
<sequence length="197" mass="22839">MSSQIDQIKSGMDELNTKVGTIETRVKELQTAQPPQTQIAMVTTISSSEEKIKLLNDQTKIDLQEDLVAAIQARCVITDSGVHSILEQNVTIYDYIVDLIYEFDNESSSNYIYGFTDSKNNLYYWNHSKKTWSKLTKTYLHEIFMEIQQKIIIKYNELMNKNNELKKGCVENGDLIFTDDFEKRHGDFKKSLISKFI</sequence>
<protein>
    <submittedName>
        <fullName evidence="1">Uncharacterized protein</fullName>
    </submittedName>
</protein>
<organism evidence="1">
    <name type="scientific">viral metagenome</name>
    <dbReference type="NCBI Taxonomy" id="1070528"/>
    <lineage>
        <taxon>unclassified sequences</taxon>
        <taxon>metagenomes</taxon>
        <taxon>organismal metagenomes</taxon>
    </lineage>
</organism>
<accession>A0A6C0L2B5</accession>
<reference evidence="1" key="1">
    <citation type="journal article" date="2020" name="Nature">
        <title>Giant virus diversity and host interactions through global metagenomics.</title>
        <authorList>
            <person name="Schulz F."/>
            <person name="Roux S."/>
            <person name="Paez-Espino D."/>
            <person name="Jungbluth S."/>
            <person name="Walsh D.A."/>
            <person name="Denef V.J."/>
            <person name="McMahon K.D."/>
            <person name="Konstantinidis K.T."/>
            <person name="Eloe-Fadrosh E.A."/>
            <person name="Kyrpides N.C."/>
            <person name="Woyke T."/>
        </authorList>
    </citation>
    <scope>NUCLEOTIDE SEQUENCE</scope>
    <source>
        <strain evidence="1">GVMAG-S-ERX555907-102</strain>
    </source>
</reference>
<dbReference type="AlphaFoldDB" id="A0A6C0L2B5"/>